<evidence type="ECO:0000256" key="2">
    <source>
        <dbReference type="ARBA" id="ARBA00006275"/>
    </source>
</evidence>
<proteinExistence type="inferred from homology"/>
<dbReference type="InterPro" id="IPR012944">
    <property type="entry name" value="SusD_RagB_dom"/>
</dbReference>
<evidence type="ECO:0000259" key="7">
    <source>
        <dbReference type="Pfam" id="PF07980"/>
    </source>
</evidence>
<comment type="similarity">
    <text evidence="2">Belongs to the SusD family.</text>
</comment>
<dbReference type="RefSeq" id="WP_346762417.1">
    <property type="nucleotide sequence ID" value="NZ_JAUJEB010000013.1"/>
</dbReference>
<dbReference type="Proteomes" id="UP001172083">
    <property type="component" value="Unassembled WGS sequence"/>
</dbReference>
<feature type="domain" description="SusD-like N-terminal" evidence="8">
    <location>
        <begin position="81"/>
        <end position="233"/>
    </location>
</feature>
<dbReference type="InterPro" id="IPR033985">
    <property type="entry name" value="SusD-like_N"/>
</dbReference>
<gene>
    <name evidence="9" type="ORF">QQ020_33725</name>
</gene>
<evidence type="ECO:0000313" key="10">
    <source>
        <dbReference type="Proteomes" id="UP001172083"/>
    </source>
</evidence>
<evidence type="ECO:0000313" key="9">
    <source>
        <dbReference type="EMBL" id="MDN5217080.1"/>
    </source>
</evidence>
<keyword evidence="4" id="KW-0472">Membrane</keyword>
<feature type="domain" description="RagB/SusD" evidence="7">
    <location>
        <begin position="356"/>
        <end position="498"/>
    </location>
</feature>
<keyword evidence="10" id="KW-1185">Reference proteome</keyword>
<evidence type="ECO:0000256" key="1">
    <source>
        <dbReference type="ARBA" id="ARBA00004442"/>
    </source>
</evidence>
<sequence length="499" mass="55723">MRNLIKYLKRLIPGILLCMVIVSCSDFLEEDPQNTVAQNNYYANEQDAISAVNAIYAYLGSYNLDFAGPFPGNTAGIYHSTFWVTSGLASDNLKNNQLGAVQNDQLATFSYNAENANLLEIWRVHYKAIYLANIAIERIPGIEMDNTLKNRLVNEAKFLRGLMYFNMVRMFGDIPLIITESSPLNVNASPADEIYDQIILDFTDAEALPPDGSIAEGRATGGAAKALLAKVYLTLEDYQKASEKALEVIDANTYELWDNFADVFKLSSRGGKEAIFSVGFGDAGGSISFWEVGQFNVRLLPVELSNARSQVSNTQGWQTATQDLYDAFDVNDERRNVIFMTEFLDDDGVTVQLDKIYIKKYWDEAADPTAGGSSNDFPVIRYAEVLLIYAEAQAELGNFNTANDYLNLVRNRAGLGDVNLTGLAEFKEAVLDERRKEFVAEGIRWFDLVRTETLDEKVHAAKDDEYAVSIPTLGPDYYVFPIPQRERDTNPNLPQNAGF</sequence>
<evidence type="ECO:0000256" key="5">
    <source>
        <dbReference type="ARBA" id="ARBA00023237"/>
    </source>
</evidence>
<feature type="chain" id="PRO_5046352055" evidence="6">
    <location>
        <begin position="29"/>
        <end position="499"/>
    </location>
</feature>
<dbReference type="Pfam" id="PF07980">
    <property type="entry name" value="SusD_RagB"/>
    <property type="match status" value="1"/>
</dbReference>
<protein>
    <submittedName>
        <fullName evidence="9">RagB/SusD family nutrient uptake outer membrane protein</fullName>
    </submittedName>
</protein>
<organism evidence="9 10">
    <name type="scientific">Agaribacillus aureus</name>
    <dbReference type="NCBI Taxonomy" id="3051825"/>
    <lineage>
        <taxon>Bacteria</taxon>
        <taxon>Pseudomonadati</taxon>
        <taxon>Bacteroidota</taxon>
        <taxon>Cytophagia</taxon>
        <taxon>Cytophagales</taxon>
        <taxon>Splendidivirgaceae</taxon>
        <taxon>Agaribacillus</taxon>
    </lineage>
</organism>
<dbReference type="PROSITE" id="PS51257">
    <property type="entry name" value="PROKAR_LIPOPROTEIN"/>
    <property type="match status" value="1"/>
</dbReference>
<evidence type="ECO:0000259" key="8">
    <source>
        <dbReference type="Pfam" id="PF14322"/>
    </source>
</evidence>
<accession>A0ABT8LGZ4</accession>
<keyword evidence="3 6" id="KW-0732">Signal</keyword>
<evidence type="ECO:0000256" key="4">
    <source>
        <dbReference type="ARBA" id="ARBA00023136"/>
    </source>
</evidence>
<evidence type="ECO:0000256" key="3">
    <source>
        <dbReference type="ARBA" id="ARBA00022729"/>
    </source>
</evidence>
<feature type="signal peptide" evidence="6">
    <location>
        <begin position="1"/>
        <end position="28"/>
    </location>
</feature>
<dbReference type="CDD" id="cd08977">
    <property type="entry name" value="SusD"/>
    <property type="match status" value="1"/>
</dbReference>
<reference evidence="9" key="1">
    <citation type="submission" date="2023-06" db="EMBL/GenBank/DDBJ databases">
        <title>Genomic of Agaribacillus aureum.</title>
        <authorList>
            <person name="Wang G."/>
        </authorList>
    </citation>
    <scope>NUCLEOTIDE SEQUENCE</scope>
    <source>
        <strain evidence="9">BMA12</strain>
    </source>
</reference>
<evidence type="ECO:0000256" key="6">
    <source>
        <dbReference type="SAM" id="SignalP"/>
    </source>
</evidence>
<dbReference type="InterPro" id="IPR011990">
    <property type="entry name" value="TPR-like_helical_dom_sf"/>
</dbReference>
<keyword evidence="5" id="KW-0998">Cell outer membrane</keyword>
<comment type="subcellular location">
    <subcellularLocation>
        <location evidence="1">Cell outer membrane</location>
    </subcellularLocation>
</comment>
<dbReference type="SUPFAM" id="SSF48452">
    <property type="entry name" value="TPR-like"/>
    <property type="match status" value="1"/>
</dbReference>
<dbReference type="EMBL" id="JAUJEB010000013">
    <property type="protein sequence ID" value="MDN5217080.1"/>
    <property type="molecule type" value="Genomic_DNA"/>
</dbReference>
<dbReference type="Gene3D" id="1.25.40.390">
    <property type="match status" value="1"/>
</dbReference>
<comment type="caution">
    <text evidence="9">The sequence shown here is derived from an EMBL/GenBank/DDBJ whole genome shotgun (WGS) entry which is preliminary data.</text>
</comment>
<dbReference type="Pfam" id="PF14322">
    <property type="entry name" value="SusD-like_3"/>
    <property type="match status" value="1"/>
</dbReference>
<name>A0ABT8LGZ4_9BACT</name>